<comment type="caution">
    <text evidence="2">The sequence shown here is derived from an EMBL/GenBank/DDBJ whole genome shotgun (WGS) entry which is preliminary data.</text>
</comment>
<gene>
    <name evidence="2" type="ORF">ACFQZX_16395</name>
</gene>
<dbReference type="EMBL" id="JBHTHZ010000014">
    <property type="protein sequence ID" value="MFD0795204.1"/>
    <property type="molecule type" value="Genomic_DNA"/>
</dbReference>
<keyword evidence="3" id="KW-1185">Reference proteome</keyword>
<dbReference type="InterPro" id="IPR028973">
    <property type="entry name" value="PhnB-like"/>
</dbReference>
<proteinExistence type="predicted"/>
<dbReference type="Proteomes" id="UP001597010">
    <property type="component" value="Unassembled WGS sequence"/>
</dbReference>
<organism evidence="2 3">
    <name type="scientific">Mucilaginibacter litoreus</name>
    <dbReference type="NCBI Taxonomy" id="1048221"/>
    <lineage>
        <taxon>Bacteria</taxon>
        <taxon>Pseudomonadati</taxon>
        <taxon>Bacteroidota</taxon>
        <taxon>Sphingobacteriia</taxon>
        <taxon>Sphingobacteriales</taxon>
        <taxon>Sphingobacteriaceae</taxon>
        <taxon>Mucilaginibacter</taxon>
    </lineage>
</organism>
<dbReference type="SUPFAM" id="SSF54593">
    <property type="entry name" value="Glyoxalase/Bleomycin resistance protein/Dihydroxybiphenyl dioxygenase"/>
    <property type="match status" value="1"/>
</dbReference>
<name>A0ABW3AWM5_9SPHI</name>
<protein>
    <submittedName>
        <fullName evidence="2">VOC family protein</fullName>
    </submittedName>
</protein>
<dbReference type="PANTHER" id="PTHR33990:SF1">
    <property type="entry name" value="PROTEIN YJDN"/>
    <property type="match status" value="1"/>
</dbReference>
<evidence type="ECO:0000313" key="3">
    <source>
        <dbReference type="Proteomes" id="UP001597010"/>
    </source>
</evidence>
<feature type="domain" description="PhnB-like" evidence="1">
    <location>
        <begin position="3"/>
        <end position="106"/>
    </location>
</feature>
<evidence type="ECO:0000313" key="2">
    <source>
        <dbReference type="EMBL" id="MFD0795204.1"/>
    </source>
</evidence>
<dbReference type="Pfam" id="PF06983">
    <property type="entry name" value="3-dmu-9_3-mt"/>
    <property type="match status" value="1"/>
</dbReference>
<accession>A0ABW3AWM5</accession>
<dbReference type="PANTHER" id="PTHR33990">
    <property type="entry name" value="PROTEIN YJDN-RELATED"/>
    <property type="match status" value="1"/>
</dbReference>
<reference evidence="3" key="1">
    <citation type="journal article" date="2019" name="Int. J. Syst. Evol. Microbiol.">
        <title>The Global Catalogue of Microorganisms (GCM) 10K type strain sequencing project: providing services to taxonomists for standard genome sequencing and annotation.</title>
        <authorList>
            <consortium name="The Broad Institute Genomics Platform"/>
            <consortium name="The Broad Institute Genome Sequencing Center for Infectious Disease"/>
            <person name="Wu L."/>
            <person name="Ma J."/>
        </authorList>
    </citation>
    <scope>NUCLEOTIDE SEQUENCE [LARGE SCALE GENOMIC DNA]</scope>
    <source>
        <strain evidence="3">CCUG 61484</strain>
    </source>
</reference>
<sequence length="119" mass="13011">MAKLSAYINFKNNCREAMAFYQEILGGELQLMSVKESPMKEMFPAEAQDGILHADLTGEGFTIQGTDMTDPNVAGLLGIVSLTLSFADKAEVHEKFDKLSEGGKVAHPVMTFLPAQWVT</sequence>
<dbReference type="Gene3D" id="3.10.180.10">
    <property type="entry name" value="2,3-Dihydroxybiphenyl 1,2-Dioxygenase, domain 1"/>
    <property type="match status" value="1"/>
</dbReference>
<dbReference type="InterPro" id="IPR029068">
    <property type="entry name" value="Glyas_Bleomycin-R_OHBP_Dase"/>
</dbReference>
<evidence type="ECO:0000259" key="1">
    <source>
        <dbReference type="Pfam" id="PF06983"/>
    </source>
</evidence>
<dbReference type="RefSeq" id="WP_377117376.1">
    <property type="nucleotide sequence ID" value="NZ_JBHTHZ010000014.1"/>
</dbReference>